<name>A0A9W6LAI5_9PSEU</name>
<dbReference type="EMBL" id="BSFQ01000037">
    <property type="protein sequence ID" value="GLL14824.1"/>
    <property type="molecule type" value="Genomic_DNA"/>
</dbReference>
<reference evidence="1" key="1">
    <citation type="journal article" date="2014" name="Int. J. Syst. Evol. Microbiol.">
        <title>Complete genome sequence of Corynebacterium casei LMG S-19264T (=DSM 44701T), isolated from a smear-ripened cheese.</title>
        <authorList>
            <consortium name="US DOE Joint Genome Institute (JGI-PGF)"/>
            <person name="Walter F."/>
            <person name="Albersmeier A."/>
            <person name="Kalinowski J."/>
            <person name="Ruckert C."/>
        </authorList>
    </citation>
    <scope>NUCLEOTIDE SEQUENCE</scope>
    <source>
        <strain evidence="1">VKM Ac-1069</strain>
    </source>
</reference>
<organism evidence="1 2">
    <name type="scientific">Pseudonocardia halophobica</name>
    <dbReference type="NCBI Taxonomy" id="29401"/>
    <lineage>
        <taxon>Bacteria</taxon>
        <taxon>Bacillati</taxon>
        <taxon>Actinomycetota</taxon>
        <taxon>Actinomycetes</taxon>
        <taxon>Pseudonocardiales</taxon>
        <taxon>Pseudonocardiaceae</taxon>
        <taxon>Pseudonocardia</taxon>
    </lineage>
</organism>
<dbReference type="Proteomes" id="UP001143463">
    <property type="component" value="Unassembled WGS sequence"/>
</dbReference>
<proteinExistence type="predicted"/>
<keyword evidence="2" id="KW-1185">Reference proteome</keyword>
<accession>A0A9W6LAI5</accession>
<dbReference type="RefSeq" id="WP_037052465.1">
    <property type="nucleotide sequence ID" value="NZ_BAAAUZ010000074.1"/>
</dbReference>
<sequence length="114" mass="12433">MVTRAVRELVVVYDVACPHCSRIARELPDCVTVKVKVRPCTEPRLAEIYPNLPAAVSGCRTPAVGVLRTDGQVRWWTGLSGAVGILPVLRPGELRRAVGLLRTALRTRGRPPTP</sequence>
<evidence type="ECO:0000313" key="1">
    <source>
        <dbReference type="EMBL" id="GLL14824.1"/>
    </source>
</evidence>
<evidence type="ECO:0000313" key="2">
    <source>
        <dbReference type="Proteomes" id="UP001143463"/>
    </source>
</evidence>
<comment type="caution">
    <text evidence="1">The sequence shown here is derived from an EMBL/GenBank/DDBJ whole genome shotgun (WGS) entry which is preliminary data.</text>
</comment>
<gene>
    <name evidence="1" type="ORF">GCM10017577_59730</name>
</gene>
<protein>
    <submittedName>
        <fullName evidence="1">Uncharacterized protein</fullName>
    </submittedName>
</protein>
<reference evidence="1" key="2">
    <citation type="submission" date="2023-01" db="EMBL/GenBank/DDBJ databases">
        <authorList>
            <person name="Sun Q."/>
            <person name="Evtushenko L."/>
        </authorList>
    </citation>
    <scope>NUCLEOTIDE SEQUENCE</scope>
    <source>
        <strain evidence="1">VKM Ac-1069</strain>
    </source>
</reference>
<dbReference type="AlphaFoldDB" id="A0A9W6LAI5"/>